<evidence type="ECO:0000256" key="3">
    <source>
        <dbReference type="SAM" id="MobiDB-lite"/>
    </source>
</evidence>
<feature type="compositionally biased region" description="Basic residues" evidence="3">
    <location>
        <begin position="67"/>
        <end position="85"/>
    </location>
</feature>
<comment type="similarity">
    <text evidence="1">Belongs to the short-chain dehydrogenases/reductases (SDR) family.</text>
</comment>
<comment type="caution">
    <text evidence="4">The sequence shown here is derived from an EMBL/GenBank/DDBJ whole genome shotgun (WGS) entry which is preliminary data.</text>
</comment>
<accession>A0ABX1S9G1</accession>
<protein>
    <submittedName>
        <fullName evidence="4">SDR family oxidoreductase</fullName>
    </submittedName>
</protein>
<dbReference type="Pfam" id="PF00106">
    <property type="entry name" value="adh_short"/>
    <property type="match status" value="1"/>
</dbReference>
<evidence type="ECO:0000256" key="2">
    <source>
        <dbReference type="ARBA" id="ARBA00023002"/>
    </source>
</evidence>
<name>A0ABX1S9G1_9PSEU</name>
<feature type="region of interest" description="Disordered" evidence="3">
    <location>
        <begin position="55"/>
        <end position="97"/>
    </location>
</feature>
<evidence type="ECO:0000256" key="1">
    <source>
        <dbReference type="ARBA" id="ARBA00006484"/>
    </source>
</evidence>
<dbReference type="PANTHER" id="PTHR43669:SF3">
    <property type="entry name" value="ALCOHOL DEHYDROGENASE, PUTATIVE (AFU_ORTHOLOGUE AFUA_3G03445)-RELATED"/>
    <property type="match status" value="1"/>
</dbReference>
<evidence type="ECO:0000313" key="5">
    <source>
        <dbReference type="Proteomes" id="UP000820669"/>
    </source>
</evidence>
<dbReference type="EMBL" id="JAAXLA010000009">
    <property type="protein sequence ID" value="NMH97098.1"/>
    <property type="molecule type" value="Genomic_DNA"/>
</dbReference>
<keyword evidence="5" id="KW-1185">Reference proteome</keyword>
<sequence length="192" mass="20188">MSTAIGTGAARGFGLALTAGLTAHGWTVVVDACDAARLHAATAGLHRSELVVAVPRDVPTRPPGRSGRCRRPHRRTRPARAQRRRAGPESTAHTGRPPLDALRAVFETTLFAPIALTRLALPLLGAASAPTVVTISSDAAVEAYPGRGGYDSGKAALDQFAAVLAVEQAYAAALARHYLRHEFGDSCLLLRR</sequence>
<reference evidence="4 5" key="1">
    <citation type="submission" date="2020-04" db="EMBL/GenBank/DDBJ databases">
        <authorList>
            <person name="Klaysubun C."/>
            <person name="Duangmal K."/>
            <person name="Lipun K."/>
        </authorList>
    </citation>
    <scope>NUCLEOTIDE SEQUENCE [LARGE SCALE GENOMIC DNA]</scope>
    <source>
        <strain evidence="4 5">K10HN5</strain>
    </source>
</reference>
<evidence type="ECO:0000313" key="4">
    <source>
        <dbReference type="EMBL" id="NMH97098.1"/>
    </source>
</evidence>
<dbReference type="SUPFAM" id="SSF51735">
    <property type="entry name" value="NAD(P)-binding Rossmann-fold domains"/>
    <property type="match status" value="1"/>
</dbReference>
<dbReference type="CDD" id="cd05233">
    <property type="entry name" value="SDR_c"/>
    <property type="match status" value="1"/>
</dbReference>
<keyword evidence="2" id="KW-0560">Oxidoreductase</keyword>
<dbReference type="InterPro" id="IPR002347">
    <property type="entry name" value="SDR_fam"/>
</dbReference>
<dbReference type="RefSeq" id="WP_169380483.1">
    <property type="nucleotide sequence ID" value="NZ_JAAXLA010000009.1"/>
</dbReference>
<dbReference type="PRINTS" id="PR00081">
    <property type="entry name" value="GDHRDH"/>
</dbReference>
<organism evidence="4 5">
    <name type="scientific">Pseudonocardia acidicola</name>
    <dbReference type="NCBI Taxonomy" id="2724939"/>
    <lineage>
        <taxon>Bacteria</taxon>
        <taxon>Bacillati</taxon>
        <taxon>Actinomycetota</taxon>
        <taxon>Actinomycetes</taxon>
        <taxon>Pseudonocardiales</taxon>
        <taxon>Pseudonocardiaceae</taxon>
        <taxon>Pseudonocardia</taxon>
    </lineage>
</organism>
<proteinExistence type="inferred from homology"/>
<gene>
    <name evidence="4" type="ORF">HF526_07170</name>
</gene>
<dbReference type="Gene3D" id="3.40.50.720">
    <property type="entry name" value="NAD(P)-binding Rossmann-like Domain"/>
    <property type="match status" value="1"/>
</dbReference>
<dbReference type="PANTHER" id="PTHR43669">
    <property type="entry name" value="5-KETO-D-GLUCONATE 5-REDUCTASE"/>
    <property type="match status" value="1"/>
</dbReference>
<dbReference type="Proteomes" id="UP000820669">
    <property type="component" value="Unassembled WGS sequence"/>
</dbReference>
<dbReference type="InterPro" id="IPR036291">
    <property type="entry name" value="NAD(P)-bd_dom_sf"/>
</dbReference>